<evidence type="ECO:0000313" key="8">
    <source>
        <dbReference type="Proteomes" id="UP001292079"/>
    </source>
</evidence>
<protein>
    <submittedName>
        <fullName evidence="7">Uncharacterized protein</fullName>
    </submittedName>
</protein>
<dbReference type="GO" id="GO:0098703">
    <property type="term" value="P:calcium ion import across plasma membrane"/>
    <property type="evidence" value="ECO:0007669"/>
    <property type="project" value="TreeGrafter"/>
</dbReference>
<keyword evidence="4" id="KW-0472">Membrane</keyword>
<dbReference type="PANTHER" id="PTHR15819">
    <property type="entry name" value="TRANSMEMBRANE PROTEIN FAM155"/>
    <property type="match status" value="1"/>
</dbReference>
<reference evidence="7" key="1">
    <citation type="submission" date="2022-04" db="EMBL/GenBank/DDBJ databases">
        <authorList>
            <person name="Xu L."/>
            <person name="Lv Z."/>
        </authorList>
    </citation>
    <scope>NUCLEOTIDE SEQUENCE</scope>
    <source>
        <strain evidence="7">LV_2022a</strain>
    </source>
</reference>
<reference evidence="7" key="2">
    <citation type="journal article" date="2023" name="Infect Dis Poverty">
        <title>Chromosome-scale genome of the human blood fluke Schistosoma mekongi and its implications for public health.</title>
        <authorList>
            <person name="Zhou M."/>
            <person name="Xu L."/>
            <person name="Xu D."/>
            <person name="Chen W."/>
            <person name="Khan J."/>
            <person name="Hu Y."/>
            <person name="Huang H."/>
            <person name="Wei H."/>
            <person name="Zhang Y."/>
            <person name="Chusongsang P."/>
            <person name="Tanasarnprasert K."/>
            <person name="Hu X."/>
            <person name="Limpanont Y."/>
            <person name="Lv Z."/>
        </authorList>
    </citation>
    <scope>NUCLEOTIDE SEQUENCE</scope>
    <source>
        <strain evidence="7">LV_2022a</strain>
    </source>
</reference>
<evidence type="ECO:0000256" key="5">
    <source>
        <dbReference type="ARBA" id="ARBA00023180"/>
    </source>
</evidence>
<evidence type="ECO:0000256" key="6">
    <source>
        <dbReference type="ARBA" id="ARBA00029445"/>
    </source>
</evidence>
<keyword evidence="3" id="KW-1133">Transmembrane helix</keyword>
<dbReference type="PANTHER" id="PTHR15819:SF11">
    <property type="entry name" value="MID1, ISOFORM A"/>
    <property type="match status" value="1"/>
</dbReference>
<name>A0AAE2D5Z6_SCHME</name>
<dbReference type="GO" id="GO:0005886">
    <property type="term" value="C:plasma membrane"/>
    <property type="evidence" value="ECO:0007669"/>
    <property type="project" value="TreeGrafter"/>
</dbReference>
<keyword evidence="2" id="KW-0812">Transmembrane</keyword>
<dbReference type="InterPro" id="IPR055288">
    <property type="entry name" value="NALCN_aux_factor_1/2"/>
</dbReference>
<evidence type="ECO:0000313" key="7">
    <source>
        <dbReference type="EMBL" id="KAK4472494.1"/>
    </source>
</evidence>
<keyword evidence="8" id="KW-1185">Reference proteome</keyword>
<dbReference type="AlphaFoldDB" id="A0AAE2D5Z6"/>
<gene>
    <name evidence="7" type="ORF">MN116_003741</name>
</gene>
<proteinExistence type="inferred from homology"/>
<comment type="caution">
    <text evidence="7">The sequence shown here is derived from an EMBL/GenBank/DDBJ whole genome shotgun (WGS) entry which is preliminary data.</text>
</comment>
<dbReference type="GO" id="GO:0015275">
    <property type="term" value="F:stretch-activated, monoatomic cation-selective, calcium channel activity"/>
    <property type="evidence" value="ECO:0007669"/>
    <property type="project" value="TreeGrafter"/>
</dbReference>
<evidence type="ECO:0000256" key="2">
    <source>
        <dbReference type="ARBA" id="ARBA00022692"/>
    </source>
</evidence>
<keyword evidence="5" id="KW-0325">Glycoprotein</keyword>
<evidence type="ECO:0000256" key="1">
    <source>
        <dbReference type="ARBA" id="ARBA00004141"/>
    </source>
</evidence>
<dbReference type="EMBL" id="JALJAT010000002">
    <property type="protein sequence ID" value="KAK4472494.1"/>
    <property type="molecule type" value="Genomic_DNA"/>
</dbReference>
<dbReference type="Proteomes" id="UP001292079">
    <property type="component" value="Unassembled WGS sequence"/>
</dbReference>
<organism evidence="7 8">
    <name type="scientific">Schistosoma mekongi</name>
    <name type="common">Parasitic worm</name>
    <dbReference type="NCBI Taxonomy" id="38744"/>
    <lineage>
        <taxon>Eukaryota</taxon>
        <taxon>Metazoa</taxon>
        <taxon>Spiralia</taxon>
        <taxon>Lophotrochozoa</taxon>
        <taxon>Platyhelminthes</taxon>
        <taxon>Trematoda</taxon>
        <taxon>Digenea</taxon>
        <taxon>Strigeidida</taxon>
        <taxon>Schistosomatoidea</taxon>
        <taxon>Schistosomatidae</taxon>
        <taxon>Schistosoma</taxon>
    </lineage>
</organism>
<sequence length="593" mass="67282">MCITGDHDTPFISLCQLFLDQKKPNLFDSTNNLSSSNDRQQKPIHNSALFPSICSSPAKFTATERSGILIILFLLLGDMLCSTPRFTHSSEEAQTVTEDDNNKFIFLNPPASFSALKPTRFTRLTSKPIKLDIPKSDVRMYLNKAKRYSLSGDHTETKLLSPELVEFICHRLPDPCARAAYLRQHVRHDLCFRLPLLYLLPHIDSRLEKPYLSEYKPGTCKGGLSHLAYLPSDSIFEQFLTPVHTCEHSLLSLKKMMDDNLTSHFGIFDDLLNKSFCVKPFDSRPNVTGECQCQECQEAYRNWFCATEFPLYYPIDDSYLNILPHLKSLDSNITDFKVHPVTISNTSANSKMHFPQKSNYFLNRSSLSSSFDQSVADSMSQQRSIYRSANLKEFQLDSHLLFRLAVVQPCISWCTQVETVCPYLNPADPTSNGGEPAFLCDESHYHHSSRYQAVYWDMNTCESECCFGVSDSILLSIFIPDKKQYSTATDVLSSYSNTFDYSNDNGSCSHLRDRCLHRFLSMHSSLLPEFSVDVDYMLSLNFSEAINVSSSINTMSFSNGYSSLTRSLSPIHKIGKISLQFIVIMSCGIHLFT</sequence>
<accession>A0AAE2D5Z6</accession>
<comment type="subcellular location">
    <subcellularLocation>
        <location evidence="1">Membrane</location>
        <topology evidence="1">Multi-pass membrane protein</topology>
    </subcellularLocation>
</comment>
<evidence type="ECO:0000256" key="4">
    <source>
        <dbReference type="ARBA" id="ARBA00023136"/>
    </source>
</evidence>
<comment type="similarity">
    <text evidence="6">Belongs to the NALF family.</text>
</comment>
<evidence type="ECO:0000256" key="3">
    <source>
        <dbReference type="ARBA" id="ARBA00022989"/>
    </source>
</evidence>